<keyword evidence="1" id="KW-0732">Signal</keyword>
<evidence type="ECO:0000313" key="3">
    <source>
        <dbReference type="EnsemblProtists" id="EKX49964"/>
    </source>
</evidence>
<keyword evidence="4" id="KW-1185">Reference proteome</keyword>
<organism evidence="2">
    <name type="scientific">Guillardia theta (strain CCMP2712)</name>
    <name type="common">Cryptophyte</name>
    <dbReference type="NCBI Taxonomy" id="905079"/>
    <lineage>
        <taxon>Eukaryota</taxon>
        <taxon>Cryptophyceae</taxon>
        <taxon>Pyrenomonadales</taxon>
        <taxon>Geminigeraceae</taxon>
        <taxon>Guillardia</taxon>
    </lineage>
</organism>
<dbReference type="Proteomes" id="UP000011087">
    <property type="component" value="Unassembled WGS sequence"/>
</dbReference>
<proteinExistence type="predicted"/>
<evidence type="ECO:0000313" key="2">
    <source>
        <dbReference type="EMBL" id="EKX49964.1"/>
    </source>
</evidence>
<dbReference type="KEGG" id="gtt:GUITHDRAFT_135647"/>
<dbReference type="GeneID" id="17306667"/>
<feature type="signal peptide" evidence="1">
    <location>
        <begin position="1"/>
        <end position="20"/>
    </location>
</feature>
<gene>
    <name evidence="2" type="ORF">GUITHDRAFT_135647</name>
</gene>
<reference evidence="2 4" key="1">
    <citation type="journal article" date="2012" name="Nature">
        <title>Algal genomes reveal evolutionary mosaicism and the fate of nucleomorphs.</title>
        <authorList>
            <consortium name="DOE Joint Genome Institute"/>
            <person name="Curtis B.A."/>
            <person name="Tanifuji G."/>
            <person name="Burki F."/>
            <person name="Gruber A."/>
            <person name="Irimia M."/>
            <person name="Maruyama S."/>
            <person name="Arias M.C."/>
            <person name="Ball S.G."/>
            <person name="Gile G.H."/>
            <person name="Hirakawa Y."/>
            <person name="Hopkins J.F."/>
            <person name="Kuo A."/>
            <person name="Rensing S.A."/>
            <person name="Schmutz J."/>
            <person name="Symeonidi A."/>
            <person name="Elias M."/>
            <person name="Eveleigh R.J."/>
            <person name="Herman E.K."/>
            <person name="Klute M.J."/>
            <person name="Nakayama T."/>
            <person name="Obornik M."/>
            <person name="Reyes-Prieto A."/>
            <person name="Armbrust E.V."/>
            <person name="Aves S.J."/>
            <person name="Beiko R.G."/>
            <person name="Coutinho P."/>
            <person name="Dacks J.B."/>
            <person name="Durnford D.G."/>
            <person name="Fast N.M."/>
            <person name="Green B.R."/>
            <person name="Grisdale C.J."/>
            <person name="Hempel F."/>
            <person name="Henrissat B."/>
            <person name="Hoppner M.P."/>
            <person name="Ishida K."/>
            <person name="Kim E."/>
            <person name="Koreny L."/>
            <person name="Kroth P.G."/>
            <person name="Liu Y."/>
            <person name="Malik S.B."/>
            <person name="Maier U.G."/>
            <person name="McRose D."/>
            <person name="Mock T."/>
            <person name="Neilson J.A."/>
            <person name="Onodera N.T."/>
            <person name="Poole A.M."/>
            <person name="Pritham E.J."/>
            <person name="Richards T.A."/>
            <person name="Rocap G."/>
            <person name="Roy S.W."/>
            <person name="Sarai C."/>
            <person name="Schaack S."/>
            <person name="Shirato S."/>
            <person name="Slamovits C.H."/>
            <person name="Spencer D.F."/>
            <person name="Suzuki S."/>
            <person name="Worden A.Z."/>
            <person name="Zauner S."/>
            <person name="Barry K."/>
            <person name="Bell C."/>
            <person name="Bharti A.K."/>
            <person name="Crow J.A."/>
            <person name="Grimwood J."/>
            <person name="Kramer R."/>
            <person name="Lindquist E."/>
            <person name="Lucas S."/>
            <person name="Salamov A."/>
            <person name="McFadden G.I."/>
            <person name="Lane C.E."/>
            <person name="Keeling P.J."/>
            <person name="Gray M.W."/>
            <person name="Grigoriev I.V."/>
            <person name="Archibald J.M."/>
        </authorList>
    </citation>
    <scope>NUCLEOTIDE SEQUENCE</scope>
    <source>
        <strain evidence="2 4">CCMP2712</strain>
    </source>
</reference>
<dbReference type="PaxDb" id="55529-EKX49964"/>
<dbReference type="HOGENOM" id="CLU_532607_0_0_1"/>
<reference evidence="3" key="3">
    <citation type="submission" date="2016-03" db="UniProtKB">
        <authorList>
            <consortium name="EnsemblProtists"/>
        </authorList>
    </citation>
    <scope>IDENTIFICATION</scope>
</reference>
<reference evidence="4" key="2">
    <citation type="submission" date="2012-11" db="EMBL/GenBank/DDBJ databases">
        <authorList>
            <person name="Kuo A."/>
            <person name="Curtis B.A."/>
            <person name="Tanifuji G."/>
            <person name="Burki F."/>
            <person name="Gruber A."/>
            <person name="Irimia M."/>
            <person name="Maruyama S."/>
            <person name="Arias M.C."/>
            <person name="Ball S.G."/>
            <person name="Gile G.H."/>
            <person name="Hirakawa Y."/>
            <person name="Hopkins J.F."/>
            <person name="Rensing S.A."/>
            <person name="Schmutz J."/>
            <person name="Symeonidi A."/>
            <person name="Elias M."/>
            <person name="Eveleigh R.J."/>
            <person name="Herman E.K."/>
            <person name="Klute M.J."/>
            <person name="Nakayama T."/>
            <person name="Obornik M."/>
            <person name="Reyes-Prieto A."/>
            <person name="Armbrust E.V."/>
            <person name="Aves S.J."/>
            <person name="Beiko R.G."/>
            <person name="Coutinho P."/>
            <person name="Dacks J.B."/>
            <person name="Durnford D.G."/>
            <person name="Fast N.M."/>
            <person name="Green B.R."/>
            <person name="Grisdale C."/>
            <person name="Hempe F."/>
            <person name="Henrissat B."/>
            <person name="Hoppner M.P."/>
            <person name="Ishida K.-I."/>
            <person name="Kim E."/>
            <person name="Koreny L."/>
            <person name="Kroth P.G."/>
            <person name="Liu Y."/>
            <person name="Malik S.-B."/>
            <person name="Maier U.G."/>
            <person name="McRose D."/>
            <person name="Mock T."/>
            <person name="Neilson J.A."/>
            <person name="Onodera N.T."/>
            <person name="Poole A.M."/>
            <person name="Pritham E.J."/>
            <person name="Richards T.A."/>
            <person name="Rocap G."/>
            <person name="Roy S.W."/>
            <person name="Sarai C."/>
            <person name="Schaack S."/>
            <person name="Shirato S."/>
            <person name="Slamovits C.H."/>
            <person name="Spencer D.F."/>
            <person name="Suzuki S."/>
            <person name="Worden A.Z."/>
            <person name="Zauner S."/>
            <person name="Barry K."/>
            <person name="Bell C."/>
            <person name="Bharti A.K."/>
            <person name="Crow J.A."/>
            <person name="Grimwood J."/>
            <person name="Kramer R."/>
            <person name="Lindquist E."/>
            <person name="Lucas S."/>
            <person name="Salamov A."/>
            <person name="McFadden G.I."/>
            <person name="Lane C.E."/>
            <person name="Keeling P.J."/>
            <person name="Gray M.W."/>
            <person name="Grigoriev I.V."/>
            <person name="Archibald J.M."/>
        </authorList>
    </citation>
    <scope>NUCLEOTIDE SEQUENCE</scope>
    <source>
        <strain evidence="4">CCMP2712</strain>
    </source>
</reference>
<evidence type="ECO:0000313" key="4">
    <source>
        <dbReference type="Proteomes" id="UP000011087"/>
    </source>
</evidence>
<dbReference type="EMBL" id="JH992980">
    <property type="protein sequence ID" value="EKX49964.1"/>
    <property type="molecule type" value="Genomic_DNA"/>
</dbReference>
<name>L1JNV6_GUITC</name>
<evidence type="ECO:0000256" key="1">
    <source>
        <dbReference type="SAM" id="SignalP"/>
    </source>
</evidence>
<dbReference type="RefSeq" id="XP_005836944.1">
    <property type="nucleotide sequence ID" value="XM_005836887.1"/>
</dbReference>
<sequence>MRSFLVLLVTSGALLLPACCLNARPLLVPSSALRLRGGSGVLQNEGSTYQALSSSLAPQSDMDDIDKDIFLGDLYRLQAGEYDYDPQEMIKIEEMLEEESARSQLLQQFMMLQDIRLEAQMPGGDNCSYADSWFAGSLWDDPDDEFSWTRSAWMQCQRATCWREMPPVWKRMVKQQWEELQEFVAALCLPDKGVKSARYLEFQQEIRRLQIAFAANVNRVASHLEQGSLKEEVTRKAQEAEKITSYLNEEPRAESIFSWVMSKTGHIIRKAFDAETEEDKINAYRPTDVQLFGISLFNTKDPLSDRLWNMGSSQGDTITAWPLKAAAWVAKKLEREGILPSSPKAPLFSETHSLLNTTKVQQKLAKGEIDLRKFNALDYLHDYAARNFEHHNDTWHEVKEDFELEHAMQETQKEESEFPLQTIFTLEELEAAMTKKVPMVKELVFGQPEPSTDEMEELISNISSLEIAEPREQIQQLFATHAGGEVRIVAKALDKPIPSNISSQGLDGRSQR</sequence>
<accession>L1JNV6</accession>
<dbReference type="AlphaFoldDB" id="L1JNV6"/>
<feature type="chain" id="PRO_5008771579" evidence="1">
    <location>
        <begin position="21"/>
        <end position="512"/>
    </location>
</feature>
<protein>
    <submittedName>
        <fullName evidence="2 3">Uncharacterized protein</fullName>
    </submittedName>
</protein>
<dbReference type="EnsemblProtists" id="EKX49964">
    <property type="protein sequence ID" value="EKX49964"/>
    <property type="gene ID" value="GUITHDRAFT_135647"/>
</dbReference>